<evidence type="ECO:0000256" key="1">
    <source>
        <dbReference type="SAM" id="MobiDB-lite"/>
    </source>
</evidence>
<evidence type="ECO:0000313" key="3">
    <source>
        <dbReference type="Proteomes" id="UP001174909"/>
    </source>
</evidence>
<evidence type="ECO:0000313" key="2">
    <source>
        <dbReference type="EMBL" id="CAI8048084.1"/>
    </source>
</evidence>
<name>A0AA35X8E8_GEOBA</name>
<protein>
    <submittedName>
        <fullName evidence="2">Uncharacterized protein</fullName>
    </submittedName>
</protein>
<dbReference type="Proteomes" id="UP001174909">
    <property type="component" value="Unassembled WGS sequence"/>
</dbReference>
<sequence length="1054" mass="115962">MWVIYCVRDMGSLARLYVAVQHALKSKESYNSAAGDVLTPPEVNILEAVNLATDKALSPVTDTTPTTYKKQTELPEPQKPTIDPRPTETVDGGAWKVEFMSASDTSDHTPSTSSGITSPDAAPSSGPVSPLKVHSRSISPSPKPQISAKKSVSGGSSPDLVVRSTKSGGAGTLEVKRGGKESISAPVSSAPSPVTARRKILGDANDGKTESRNVLSSPEIERKTEKTDLVTARAGNADSKVQGSGRPNPMSLTLSQDSLRDSKKPAKLTTGGRKMIKKPGLERESLVGFFCGKIAREQKEVLMNVLWGGASLTSTPGCEVESGLFVSDKGVYLLQVMDSEMDESRSWYSENPPLICSFHAYHLTLSQVKTGIFDQSVTLECVEKGALKSLVVFPRTSENILALLDNLKAALDSMRIPYSVTSMRESVLDSPEKKDDSKVLFVLPDVSDLQKLKESLVSQAVVTQLTSQKMAGYYDTSGSPLLGEETQRGCENAAAKFEILQYVVVSELSSDLLPIGNGVVHFRPHVLVLTNEILYLCRDDTAMCPSNPGSPVNPPFPRCCVLDSCPVENVKEIEMCERAQGVVSISDPVYEFRISFSVGSAGAQSGSRGFRRWQLCVYDRQYIDQFFSCLQPLWHDIHHTDLPVSLTAEPLTTVPLTPLTPTRGKRSRSFSEKPDITTYDPAFFTTQALVNLASLSSSHRVQFFKERVSEAQFMKSDEVPLAVFLAVCSIPGRHDRVEIETCVMASQYAVYLVSDVENIRRWMDAGGPTSFSRMSLLNKQNVKEARCFFRLWIKEIREINIGFFYLSLRLKATEKRNDFCVHSQDATSTMALLSAVSCSTNLRNTAEEKIMDELLSEYIDLGGESISKAKQVQRSTKASIEFRETPLNSLEILKQILLCISPSITKSTTIDQSTSGLQILLSQIMIVVEEISISGTRTLQYHPQLVLLSNYGLFVCANSAGENATPAVLEASDLKVKRWCHIDLIGHVQLVSNNPRSKQSKSHVFCISLQSQRGAESHSLVLAAQNFQQLRQFLYHLSLLWHERHEKSLPIYTV</sequence>
<feature type="compositionally biased region" description="Low complexity" evidence="1">
    <location>
        <begin position="184"/>
        <end position="194"/>
    </location>
</feature>
<feature type="region of interest" description="Disordered" evidence="1">
    <location>
        <begin position="102"/>
        <end position="272"/>
    </location>
</feature>
<comment type="caution">
    <text evidence="2">The sequence shown here is derived from an EMBL/GenBank/DDBJ whole genome shotgun (WGS) entry which is preliminary data.</text>
</comment>
<reference evidence="2" key="1">
    <citation type="submission" date="2023-03" db="EMBL/GenBank/DDBJ databases">
        <authorList>
            <person name="Steffen K."/>
            <person name="Cardenas P."/>
        </authorList>
    </citation>
    <scope>NUCLEOTIDE SEQUENCE</scope>
</reference>
<feature type="region of interest" description="Disordered" evidence="1">
    <location>
        <begin position="57"/>
        <end position="90"/>
    </location>
</feature>
<feature type="compositionally biased region" description="Basic and acidic residues" evidence="1">
    <location>
        <begin position="219"/>
        <end position="228"/>
    </location>
</feature>
<gene>
    <name evidence="2" type="ORF">GBAR_LOCUS26560</name>
</gene>
<dbReference type="EMBL" id="CASHTH010003700">
    <property type="protein sequence ID" value="CAI8048084.1"/>
    <property type="molecule type" value="Genomic_DNA"/>
</dbReference>
<keyword evidence="3" id="KW-1185">Reference proteome</keyword>
<proteinExistence type="predicted"/>
<feature type="compositionally biased region" description="Low complexity" evidence="1">
    <location>
        <begin position="102"/>
        <end position="114"/>
    </location>
</feature>
<organism evidence="2 3">
    <name type="scientific">Geodia barretti</name>
    <name type="common">Barrett's horny sponge</name>
    <dbReference type="NCBI Taxonomy" id="519541"/>
    <lineage>
        <taxon>Eukaryota</taxon>
        <taxon>Metazoa</taxon>
        <taxon>Porifera</taxon>
        <taxon>Demospongiae</taxon>
        <taxon>Heteroscleromorpha</taxon>
        <taxon>Tetractinellida</taxon>
        <taxon>Astrophorina</taxon>
        <taxon>Geodiidae</taxon>
        <taxon>Geodia</taxon>
    </lineage>
</organism>
<accession>A0AA35X8E8</accession>
<dbReference type="AlphaFoldDB" id="A0AA35X8E8"/>